<feature type="domain" description="FMP27/BLTP2/Hobbit GFWDK motif-containing RBG unit" evidence="4">
    <location>
        <begin position="1269"/>
        <end position="1424"/>
    </location>
</feature>
<dbReference type="PANTHER" id="PTHR15678">
    <property type="entry name" value="ANTIGEN MLAA-22-RELATED"/>
    <property type="match status" value="1"/>
</dbReference>
<evidence type="ECO:0000313" key="7">
    <source>
        <dbReference type="EMBL" id="KAH0538411.1"/>
    </source>
</evidence>
<feature type="compositionally biased region" description="Polar residues" evidence="2">
    <location>
        <begin position="2009"/>
        <end position="2022"/>
    </location>
</feature>
<feature type="domain" description="FMP27 SW motif-containing RBG unit" evidence="5">
    <location>
        <begin position="1149"/>
        <end position="1251"/>
    </location>
</feature>
<feature type="compositionally biased region" description="Basic residues" evidence="2">
    <location>
        <begin position="1083"/>
        <end position="1092"/>
    </location>
</feature>
<accession>A0A9P8L1W1</accession>
<dbReference type="SMART" id="SM01215">
    <property type="entry name" value="Fmp27_SW"/>
    <property type="match status" value="1"/>
</dbReference>
<evidence type="ECO:0000256" key="1">
    <source>
        <dbReference type="SAM" id="Coils"/>
    </source>
</evidence>
<name>A0A9P8L1W1_9PEZI</name>
<dbReference type="InterPro" id="IPR019415">
    <property type="entry name" value="FMP27_SW_RBG"/>
</dbReference>
<feature type="transmembrane region" description="Helical" evidence="3">
    <location>
        <begin position="7"/>
        <end position="27"/>
    </location>
</feature>
<evidence type="ECO:0000256" key="2">
    <source>
        <dbReference type="SAM" id="MobiDB-lite"/>
    </source>
</evidence>
<organism evidence="7 8">
    <name type="scientific">Glutinoglossum americanum</name>
    <dbReference type="NCBI Taxonomy" id="1670608"/>
    <lineage>
        <taxon>Eukaryota</taxon>
        <taxon>Fungi</taxon>
        <taxon>Dikarya</taxon>
        <taxon>Ascomycota</taxon>
        <taxon>Pezizomycotina</taxon>
        <taxon>Geoglossomycetes</taxon>
        <taxon>Geoglossales</taxon>
        <taxon>Geoglossaceae</taxon>
        <taxon>Glutinoglossum</taxon>
    </lineage>
</organism>
<dbReference type="SMART" id="SM01216">
    <property type="entry name" value="Fmp27_WPPW"/>
    <property type="match status" value="1"/>
</dbReference>
<feature type="compositionally biased region" description="Low complexity" evidence="2">
    <location>
        <begin position="2818"/>
        <end position="2831"/>
    </location>
</feature>
<feature type="region of interest" description="Disordered" evidence="2">
    <location>
        <begin position="1075"/>
        <end position="1127"/>
    </location>
</feature>
<feature type="compositionally biased region" description="Polar residues" evidence="2">
    <location>
        <begin position="112"/>
        <end position="122"/>
    </location>
</feature>
<evidence type="ECO:0000259" key="6">
    <source>
        <dbReference type="SMART" id="SM01216"/>
    </source>
</evidence>
<feature type="compositionally biased region" description="Low complexity" evidence="2">
    <location>
        <begin position="2569"/>
        <end position="2579"/>
    </location>
</feature>
<dbReference type="Proteomes" id="UP000698800">
    <property type="component" value="Unassembled WGS sequence"/>
</dbReference>
<dbReference type="OrthoDB" id="1562405at2759"/>
<keyword evidence="3" id="KW-0812">Transmembrane</keyword>
<feature type="compositionally biased region" description="Polar residues" evidence="2">
    <location>
        <begin position="2833"/>
        <end position="2844"/>
    </location>
</feature>
<keyword evidence="3" id="KW-1133">Transmembrane helix</keyword>
<keyword evidence="1" id="KW-0175">Coiled coil</keyword>
<feature type="region of interest" description="Disordered" evidence="2">
    <location>
        <begin position="2563"/>
        <end position="2659"/>
    </location>
</feature>
<reference evidence="7" key="1">
    <citation type="submission" date="2021-03" db="EMBL/GenBank/DDBJ databases">
        <title>Comparative genomics and phylogenomic investigation of the class Geoglossomycetes provide insights into ecological specialization and systematics.</title>
        <authorList>
            <person name="Melie T."/>
            <person name="Pirro S."/>
            <person name="Miller A.N."/>
            <person name="Quandt A."/>
        </authorList>
    </citation>
    <scope>NUCLEOTIDE SEQUENCE</scope>
    <source>
        <strain evidence="7">GBOQ0MN5Z8</strain>
    </source>
</reference>
<feature type="region of interest" description="Disordered" evidence="2">
    <location>
        <begin position="706"/>
        <end position="749"/>
    </location>
</feature>
<protein>
    <submittedName>
        <fullName evidence="7">Uncharacterized protein</fullName>
    </submittedName>
</protein>
<dbReference type="EMBL" id="JAGHQL010000110">
    <property type="protein sequence ID" value="KAH0538411.1"/>
    <property type="molecule type" value="Genomic_DNA"/>
</dbReference>
<evidence type="ECO:0000259" key="4">
    <source>
        <dbReference type="SMART" id="SM01214"/>
    </source>
</evidence>
<dbReference type="PANTHER" id="PTHR15678:SF6">
    <property type="entry name" value="BRIDGE-LIKE LIPID TRANSFER PROTEIN FAMILY MEMBER 2"/>
    <property type="match status" value="1"/>
</dbReference>
<feature type="compositionally biased region" description="Polar residues" evidence="2">
    <location>
        <begin position="2802"/>
        <end position="2816"/>
    </location>
</feature>
<feature type="compositionally biased region" description="Polar residues" evidence="2">
    <location>
        <begin position="2782"/>
        <end position="2792"/>
    </location>
</feature>
<feature type="compositionally biased region" description="Basic and acidic residues" evidence="2">
    <location>
        <begin position="2648"/>
        <end position="2659"/>
    </location>
</feature>
<feature type="compositionally biased region" description="Low complexity" evidence="2">
    <location>
        <begin position="1484"/>
        <end position="1493"/>
    </location>
</feature>
<proteinExistence type="predicted"/>
<feature type="coiled-coil region" evidence="1">
    <location>
        <begin position="1846"/>
        <end position="1873"/>
    </location>
</feature>
<keyword evidence="8" id="KW-1185">Reference proteome</keyword>
<feature type="region of interest" description="Disordered" evidence="2">
    <location>
        <begin position="1473"/>
        <end position="1494"/>
    </location>
</feature>
<keyword evidence="3" id="KW-0472">Membrane</keyword>
<dbReference type="SMART" id="SM01214">
    <property type="entry name" value="Fmp27_GFWDK"/>
    <property type="match status" value="1"/>
</dbReference>
<comment type="caution">
    <text evidence="7">The sequence shown here is derived from an EMBL/GenBank/DDBJ whole genome shotgun (WGS) entry which is preliminary data.</text>
</comment>
<sequence length="2862" mass="324658">MAIYNPTFIFGILVLLYLSSFILFAIIRILTGISIQRIGYCCLRRIAYTPRDGVKVEIRGLGFLLHRPTFAQPTWMSIVLTELQVTLDLKEMDSERDGDSLLDGVESVNDYGGQTSARNPGSPSGKPPEVKLRPESGRSPTWERLVKAKEKIKRLHRLINWLRLVDVVATNSLFSVTDVGCIQIGAFTMAVDTRQQTVDRGRLFQHRKVPRSGQRPAEWMFTLRSVLFTPEGKESLEILDHCTLNVHGLLYKERDGLRDAAIALKLGRVHIPYDDFTTYLNRLRRYRRVPESPWVKRDNVEISLTDIMEELEMPGSREEKIVQAFSDSNEFASSILRGIKEVQFAVSFVGLSKEIHSVQPSGSPLYLNMSMKEVGIDLHRLDPHTPAHRMYFAPNDIAHQALLAAISISIGVDDGRGGTDRLIYLPMVTMTSKTTLPAKSLQVSEDKDAAERNANVLFANMVFTSPSIDLKPKHLPLFFAFQHTLPKPPTVSSKGNLGRSHIISRLLPKSSIKLSVHEPVVRIVLPCMEPEKKGTDDFDLLISSISSISLDIESSHSAAGDLHYSLASNFRVSAHQLYYQTASGARHDLLLTETLELRVQLSASPEIHVVATGNFQTFSIHMIRPEISQGVRQIVRQLRKYVRPEKAGIDAESQEDTFMRRMPSWLLQFSFVGRDFGVEVAGIDPDISEKTRGVALQLESWTAEYRAQRTEPHRKPQPRRRAPSLSLVPDEPLLNTPHSKHKRQQNSTDGRRLAIHIRGLEGFIVESMDTWEPEPFLSLPRFEVSLLTSSDSEGPVLHVSSHIKTLILQYSLYRHYAIGVATLVLKEAFVLTHKDVEDDRKAKSSRRKFGGVNRLPTRLLTDELTQSPVSAGESITLDVKASFVQIKANMPSDPPMMLQIYALDAGRHRWAAPFIGTKLLRLYAEAPKIKRVWARIVSIKHGRVDFREGKRQIGDTLHDERSIDFSSHSVRLAVPHQLVVHQVFDNFVNTAKSVQQLHHRFLTGTNEYILEKGPEGPKTVPKISIRSRALLFELEDSAFEWKLGTIYRLGLAEQKQRLAREEAFNVKVKKMEEFEQRREPSRLRARSTHPRGRSQIPTNVEQRLRSKSNEEHNRKQAPSRPSIGGRCRMRYDPDRLCALSETAKISRDEAEYKLEEHNSRSWKKVIDSGYAFQRSKMKDIREYFWGSDELPDDVQDMETTLAIPPRPGLMAALISDVHIVLDTPSFPIRDYSTFLHEIGKGMPRDMKYSLLVPLGIKVDMGEARINLRDYPLPLIHVPSMRPSQFSRTPSLSLTADFIIAEEFRDSQSTRIARVNIVPPDEPGRGGFAINVRRTVSPVKTYSDFNIDINTSYPTRITWGTSYQPAIQDMMLIIETFTKPQVDPSDRTGFWDKIRLVFHSRFKVAWKGDGDVHLLLKGSRDPYVITGHGAGFAMCWRNDVRWNLCQDPDPRKFMTVDSGEYILAIPDFSHQARKSIEESGQDAESISSSSSSSSYKNGALFKKVVMKLSGNVRWLAGLVFERKVDDNQRSFDFTPHYEVTLRSPEHAKPPNGQEYDAFRGFRSDFIHLSLSIVAPMDRDWSVSNVTPSSSYNTVHLTPRFFTHFFNWWSLFSGAMSLPIRQGRLWPGIEKSSKKFGRHLATIKYSVLFSPLFMSHIYKHKDAEEYAKGENIVSATGLKVKLDSFMLDLHQRREEFLTQVKGRKEPTATSGMRINQTQLDFISADIRAVSASIAGTTAEDLKRATEDTLASYQEIVSSVDMARFTIPDNDFSWIDMDDFVELDWVLPAESNPKTKIMPLAYAPRFTYFRQTDHSDSISGETARMSPFGNEPSHFCIISQDNDPRHVQCDLVKERLQKLEVQIENHTRILGEYELETIKAPEDSVLRTQFDLLSHSGSILQNKKAFLEAMLKQMMQGLGTDLDPGNNSPLQSSLGVPESEDIDATPLADFASDFNNRFIVHNMQMKWGNSLRNIILRYIHQVSQRRGFVYYMSRRAVKFILDIVEEQSRLNEQSGESSSFTSANPSEPVFSASLDGNQESKVEVEGRIQQLLDDANKFVFADDREVASGAPKATTDNLGENIAHEFTPQNSYHVRLIAPQIQLQSEKNPKAAVLLTAKGMQLKVVQIMDKDRVADDVSGLVQRRFSADMDSVQFFVTDQKRFSTQSLSLYSGNRYGAPAGSVWPPWVPFEVMFNFETNPSGFSRVVQKTSASLRYDKYNSLRLKYNDEVTNADALETQSPENIESRIDQLWVEFPYIKAVCDSAQYYAIYIIVLDLLMYNEPLEKIRTEKLEKIMLASDFSDLRGTPEMVIRLQNRIRQLEEIKMYFQINEKTLDRQGWEQRLRLEQDLATCEDELFFMMKAITTSQRKHDDRSQNNGLLKWWLSSSEIVWHLMRESNEPLAEFQLRNAAYSRTDNVDGSNYNTMEVEDIRGLNLLPGAIYREMISPYLGETRSTTESNDARMLKVNWNMLDAIAGIPVMGHFEVNLFPLKIQLEREVGKKLFEYIFPSVDPDAPEDGPTSTIDPEDGDFLDESSFMSLDKMSDGQEPFTRAGSLELRLTPTMTLPERRPVTSSSSRTKSSTMLGLGIGEGHHFRPFKTSRSPSVRTPHKQKSNESLRMLSRKGTDRSTMSLAVSNGTSEKPKKFSLHRLGSKDQSDERSDDLTQMMSRASSYMTLAYVKVPSVVLCLSYKGKGERNFQDVHDFVFRMPVLEYRNKTWSNLDLALQLKRDVTKALISHAGAIIGNKLSHHRPSKQQQQQSRLREITSTDSPTLSGQGSPHDRSETASMHASSIHASGTEDESSSLRRSFQSERYSTPCRTESLASSSRSENASLHGSESQLNDNTVIGGSEDYLKSPALKSTAES</sequence>
<dbReference type="InterPro" id="IPR019441">
    <property type="entry name" value="FMP27/BLTP2/Hobbit_GFWDK_RBG"/>
</dbReference>
<dbReference type="Pfam" id="PF10344">
    <property type="entry name" value="Hobbit"/>
    <property type="match status" value="1"/>
</dbReference>
<feature type="compositionally biased region" description="Polar residues" evidence="2">
    <location>
        <begin position="2624"/>
        <end position="2636"/>
    </location>
</feature>
<feature type="region of interest" description="Disordered" evidence="2">
    <location>
        <begin position="2743"/>
        <end position="2862"/>
    </location>
</feature>
<dbReference type="InterPro" id="IPR045167">
    <property type="entry name" value="Hobbit"/>
</dbReference>
<feature type="domain" description="FMP27 WPPW motif-containing RBG unit" evidence="6">
    <location>
        <begin position="1675"/>
        <end position="2189"/>
    </location>
</feature>
<feature type="compositionally biased region" description="Polar residues" evidence="2">
    <location>
        <begin position="2764"/>
        <end position="2774"/>
    </location>
</feature>
<gene>
    <name evidence="7" type="ORF">FGG08_005011</name>
</gene>
<evidence type="ECO:0000259" key="5">
    <source>
        <dbReference type="SMART" id="SM01215"/>
    </source>
</evidence>
<feature type="region of interest" description="Disordered" evidence="2">
    <location>
        <begin position="2009"/>
        <end position="2030"/>
    </location>
</feature>
<evidence type="ECO:0000313" key="8">
    <source>
        <dbReference type="Proteomes" id="UP000698800"/>
    </source>
</evidence>
<feature type="compositionally biased region" description="Basic and acidic residues" evidence="2">
    <location>
        <begin position="1102"/>
        <end position="1114"/>
    </location>
</feature>
<feature type="region of interest" description="Disordered" evidence="2">
    <location>
        <begin position="112"/>
        <end position="138"/>
    </location>
</feature>
<evidence type="ECO:0000256" key="3">
    <source>
        <dbReference type="SAM" id="Phobius"/>
    </source>
</evidence>
<dbReference type="InterPro" id="IPR019449">
    <property type="entry name" value="FMP27_WPPW_RBG"/>
</dbReference>